<reference evidence="1 2" key="1">
    <citation type="journal article" date="2020" name="Cell">
        <title>Large-Scale Comparative Analyses of Tick Genomes Elucidate Their Genetic Diversity and Vector Capacities.</title>
        <authorList>
            <consortium name="Tick Genome and Microbiome Consortium (TIGMIC)"/>
            <person name="Jia N."/>
            <person name="Wang J."/>
            <person name="Shi W."/>
            <person name="Du L."/>
            <person name="Sun Y."/>
            <person name="Zhan W."/>
            <person name="Jiang J.F."/>
            <person name="Wang Q."/>
            <person name="Zhang B."/>
            <person name="Ji P."/>
            <person name="Bell-Sakyi L."/>
            <person name="Cui X.M."/>
            <person name="Yuan T.T."/>
            <person name="Jiang B.G."/>
            <person name="Yang W.F."/>
            <person name="Lam T.T."/>
            <person name="Chang Q.C."/>
            <person name="Ding S.J."/>
            <person name="Wang X.J."/>
            <person name="Zhu J.G."/>
            <person name="Ruan X.D."/>
            <person name="Zhao L."/>
            <person name="Wei J.T."/>
            <person name="Ye R.Z."/>
            <person name="Que T.C."/>
            <person name="Du C.H."/>
            <person name="Zhou Y.H."/>
            <person name="Cheng J.X."/>
            <person name="Dai P.F."/>
            <person name="Guo W.B."/>
            <person name="Han X.H."/>
            <person name="Huang E.J."/>
            <person name="Li L.F."/>
            <person name="Wei W."/>
            <person name="Gao Y.C."/>
            <person name="Liu J.Z."/>
            <person name="Shao H.Z."/>
            <person name="Wang X."/>
            <person name="Wang C.C."/>
            <person name="Yang T.C."/>
            <person name="Huo Q.B."/>
            <person name="Li W."/>
            <person name="Chen H.Y."/>
            <person name="Chen S.E."/>
            <person name="Zhou L.G."/>
            <person name="Ni X.B."/>
            <person name="Tian J.H."/>
            <person name="Sheng Y."/>
            <person name="Liu T."/>
            <person name="Pan Y.S."/>
            <person name="Xia L.Y."/>
            <person name="Li J."/>
            <person name="Zhao F."/>
            <person name="Cao W.C."/>
        </authorList>
    </citation>
    <scope>NUCLEOTIDE SEQUENCE [LARGE SCALE GENOMIC DNA]</scope>
    <source>
        <strain evidence="1">Iper-2018</strain>
    </source>
</reference>
<dbReference type="EMBL" id="JABSTQ010011148">
    <property type="protein sequence ID" value="KAG0414803.1"/>
    <property type="molecule type" value="Genomic_DNA"/>
</dbReference>
<keyword evidence="2" id="KW-1185">Reference proteome</keyword>
<gene>
    <name evidence="1" type="ORF">HPB47_008037</name>
</gene>
<accession>A0AC60P6M7</accession>
<organism evidence="1 2">
    <name type="scientific">Ixodes persulcatus</name>
    <name type="common">Taiga tick</name>
    <dbReference type="NCBI Taxonomy" id="34615"/>
    <lineage>
        <taxon>Eukaryota</taxon>
        <taxon>Metazoa</taxon>
        <taxon>Ecdysozoa</taxon>
        <taxon>Arthropoda</taxon>
        <taxon>Chelicerata</taxon>
        <taxon>Arachnida</taxon>
        <taxon>Acari</taxon>
        <taxon>Parasitiformes</taxon>
        <taxon>Ixodida</taxon>
        <taxon>Ixodoidea</taxon>
        <taxon>Ixodidae</taxon>
        <taxon>Ixodinae</taxon>
        <taxon>Ixodes</taxon>
    </lineage>
</organism>
<proteinExistence type="predicted"/>
<evidence type="ECO:0000313" key="2">
    <source>
        <dbReference type="Proteomes" id="UP000805193"/>
    </source>
</evidence>
<sequence length="333" mass="35152">MSVHYKFKSSLDFDTVTFDGLHISVSDLKKSILQQKKIGKAADFDLQITNAQTKEARQPVVGRRSWPRTVGAPLRTADLVNAKATEEDKIKAMMTQSSQEYDPSNEAYKEVKKEKPPFVKEPTPEPTQEPQLPDELLCMICRDLLQDAVLIPCCGNSFCDECVRQALLDSEQHECPVCHECDISPNNLIPNRFLRTAVLNFKNETGYTRAKRAHVALPPPLSAVAGSSSPSIAGTSESSAATASASTSSAAAAASMSPAAAGSALSVPGTASGSASPVADARSPAAEEKGEAKDDGEKSSPAPTADDATEVSKEGEAADAEPTKEGGCRSPTG</sequence>
<name>A0AC60P6M7_IXOPE</name>
<dbReference type="Proteomes" id="UP000805193">
    <property type="component" value="Unassembled WGS sequence"/>
</dbReference>
<protein>
    <submittedName>
        <fullName evidence="1">Uncharacterized protein</fullName>
    </submittedName>
</protein>
<evidence type="ECO:0000313" key="1">
    <source>
        <dbReference type="EMBL" id="KAG0414803.1"/>
    </source>
</evidence>
<comment type="caution">
    <text evidence="1">The sequence shown here is derived from an EMBL/GenBank/DDBJ whole genome shotgun (WGS) entry which is preliminary data.</text>
</comment>